<dbReference type="AlphaFoldDB" id="A0A1H2PQS7"/>
<proteinExistence type="predicted"/>
<keyword evidence="2" id="KW-1185">Reference proteome</keyword>
<sequence>MTAQRLSVAAGILCRNPDFARFCRWLAGTAGLTFPDAATCVRAVCEVRSRAEIDTNPEAAQAFVTLRRGFTAWREMQHHRRAA</sequence>
<evidence type="ECO:0000313" key="1">
    <source>
        <dbReference type="EMBL" id="SDV49212.1"/>
    </source>
</evidence>
<dbReference type="EMBL" id="FNLO01000007">
    <property type="protein sequence ID" value="SDV49212.1"/>
    <property type="molecule type" value="Genomic_DNA"/>
</dbReference>
<dbReference type="OrthoDB" id="8943287at2"/>
<evidence type="ECO:0000313" key="2">
    <source>
        <dbReference type="Proteomes" id="UP000243719"/>
    </source>
</evidence>
<reference evidence="2" key="1">
    <citation type="submission" date="2016-09" db="EMBL/GenBank/DDBJ databases">
        <authorList>
            <person name="Varghese N."/>
            <person name="Submissions S."/>
        </authorList>
    </citation>
    <scope>NUCLEOTIDE SEQUENCE [LARGE SCALE GENOMIC DNA]</scope>
    <source>
        <strain evidence="2">JS23</strain>
    </source>
</reference>
<organism evidence="1 2">
    <name type="scientific">Chitinasiproducens palmae</name>
    <dbReference type="NCBI Taxonomy" id="1770053"/>
    <lineage>
        <taxon>Bacteria</taxon>
        <taxon>Pseudomonadati</taxon>
        <taxon>Pseudomonadota</taxon>
        <taxon>Betaproteobacteria</taxon>
        <taxon>Burkholderiales</taxon>
        <taxon>Burkholderiaceae</taxon>
        <taxon>Chitinasiproducens</taxon>
    </lineage>
</organism>
<dbReference type="Proteomes" id="UP000243719">
    <property type="component" value="Unassembled WGS sequence"/>
</dbReference>
<name>A0A1H2PQS7_9BURK</name>
<protein>
    <submittedName>
        <fullName evidence="1">Uncharacterized protein</fullName>
    </submittedName>
</protein>
<dbReference type="STRING" id="1770053.SAMN05216551_107155"/>
<accession>A0A1H2PQS7</accession>
<gene>
    <name evidence="1" type="ORF">SAMN05216551_107155</name>
</gene>
<dbReference type="RefSeq" id="WP_139169687.1">
    <property type="nucleotide sequence ID" value="NZ_FNLO01000007.1"/>
</dbReference>